<keyword evidence="4" id="KW-1185">Reference proteome</keyword>
<dbReference type="Pfam" id="PF02371">
    <property type="entry name" value="Transposase_20"/>
    <property type="match status" value="1"/>
</dbReference>
<dbReference type="GO" id="GO:0004803">
    <property type="term" value="F:transposase activity"/>
    <property type="evidence" value="ECO:0007669"/>
    <property type="project" value="InterPro"/>
</dbReference>
<comment type="caution">
    <text evidence="3">The sequence shown here is derived from an EMBL/GenBank/DDBJ whole genome shotgun (WGS) entry which is preliminary data.</text>
</comment>
<proteinExistence type="predicted"/>
<dbReference type="GO" id="GO:0006313">
    <property type="term" value="P:DNA transposition"/>
    <property type="evidence" value="ECO:0007669"/>
    <property type="project" value="InterPro"/>
</dbReference>
<dbReference type="GO" id="GO:0003677">
    <property type="term" value="F:DNA binding"/>
    <property type="evidence" value="ECO:0007669"/>
    <property type="project" value="InterPro"/>
</dbReference>
<dbReference type="OrthoDB" id="9811278at2"/>
<reference evidence="3 4" key="1">
    <citation type="submission" date="2019-05" db="EMBL/GenBank/DDBJ databases">
        <title>Culicoidintestinum kansasii gen. nov., sp. nov. from the gastrointestinal tract of the biting midge, Culicoides sonorensis.</title>
        <authorList>
            <person name="Neupane S."/>
            <person name="Ghosh A."/>
            <person name="Gunther S."/>
            <person name="Martin K."/>
            <person name="Zurek L."/>
        </authorList>
    </citation>
    <scope>NUCLEOTIDE SEQUENCE [LARGE SCALE GENOMIC DNA]</scope>
    <source>
        <strain evidence="3 4">CS-1</strain>
    </source>
</reference>
<evidence type="ECO:0000313" key="4">
    <source>
        <dbReference type="Proteomes" id="UP000306912"/>
    </source>
</evidence>
<dbReference type="InterPro" id="IPR003346">
    <property type="entry name" value="Transposase_20"/>
</dbReference>
<evidence type="ECO:0000259" key="2">
    <source>
        <dbReference type="Pfam" id="PF02371"/>
    </source>
</evidence>
<gene>
    <name evidence="3" type="ORF">FEZ08_05335</name>
</gene>
<dbReference type="NCBIfam" id="NF033542">
    <property type="entry name" value="transpos_IS110"/>
    <property type="match status" value="1"/>
</dbReference>
<dbReference type="Proteomes" id="UP000306912">
    <property type="component" value="Unassembled WGS sequence"/>
</dbReference>
<dbReference type="PANTHER" id="PTHR33055">
    <property type="entry name" value="TRANSPOSASE FOR INSERTION SEQUENCE ELEMENT IS1111A"/>
    <property type="match status" value="1"/>
</dbReference>
<dbReference type="AlphaFoldDB" id="A0A5R8QEL8"/>
<evidence type="ECO:0000259" key="1">
    <source>
        <dbReference type="Pfam" id="PF01548"/>
    </source>
</evidence>
<protein>
    <submittedName>
        <fullName evidence="3">IS110 family transposase</fullName>
    </submittedName>
</protein>
<organism evidence="3 4">
    <name type="scientific">Culicoidibacter larvae</name>
    <dbReference type="NCBI Taxonomy" id="2579976"/>
    <lineage>
        <taxon>Bacteria</taxon>
        <taxon>Bacillati</taxon>
        <taxon>Bacillota</taxon>
        <taxon>Culicoidibacteria</taxon>
        <taxon>Culicoidibacterales</taxon>
        <taxon>Culicoidibacteraceae</taxon>
        <taxon>Culicoidibacter</taxon>
    </lineage>
</organism>
<dbReference type="PANTHER" id="PTHR33055:SF15">
    <property type="entry name" value="TRANSPOSASE-RELATED"/>
    <property type="match status" value="1"/>
</dbReference>
<dbReference type="InParanoid" id="A0A5R8QEL8"/>
<dbReference type="Pfam" id="PF01548">
    <property type="entry name" value="DEDD_Tnp_IS110"/>
    <property type="match status" value="1"/>
</dbReference>
<evidence type="ECO:0000313" key="3">
    <source>
        <dbReference type="EMBL" id="TLG75470.1"/>
    </source>
</evidence>
<dbReference type="InterPro" id="IPR002525">
    <property type="entry name" value="Transp_IS110-like_N"/>
</dbReference>
<feature type="domain" description="Transposase IS116/IS110/IS902 C-terminal" evidence="2">
    <location>
        <begin position="194"/>
        <end position="278"/>
    </location>
</feature>
<feature type="domain" description="Transposase IS110-like N-terminal" evidence="1">
    <location>
        <begin position="3"/>
        <end position="91"/>
    </location>
</feature>
<dbReference type="InterPro" id="IPR047650">
    <property type="entry name" value="Transpos_IS110"/>
</dbReference>
<accession>A0A5R8QEL8</accession>
<name>A0A5R8QEL8_9FIRM</name>
<sequence length="316" mass="36122">MTRYLRHCGYTIGVLNPLITNRLRETQLRQTKTDKIDARVTTQALMLNLHQTFSENTYDELKKASRMRIAWIHERSKLKVDIVNFLDTLFPEYAEYFKNAIHSKLSYHILLKYTSAQEIASARIDGLSNRFITSHKNRNPFDLKALAKSSIGSHSDILVFQLKATIERIIFINTQIKKLEAYIAAQLQLIDSPILTIPGISNILAATILGEIGDISKFSTPSKIIAFAGLNPRKYQSGQYDSGSLPLSKRGSRSLRYALFQAAQMIWRFDPTFNNYYQRKKNAGKHHFVVIGHITHKLVNVIFHLLTTNSSFVKGY</sequence>
<dbReference type="EMBL" id="VBWP01000003">
    <property type="protein sequence ID" value="TLG75470.1"/>
    <property type="molecule type" value="Genomic_DNA"/>
</dbReference>